<evidence type="ECO:0000256" key="1">
    <source>
        <dbReference type="SAM" id="Phobius"/>
    </source>
</evidence>
<dbReference type="Proteomes" id="UP001178461">
    <property type="component" value="Chromosome 5"/>
</dbReference>
<evidence type="ECO:0000313" key="3">
    <source>
        <dbReference type="Proteomes" id="UP001178461"/>
    </source>
</evidence>
<evidence type="ECO:0000313" key="2">
    <source>
        <dbReference type="EMBL" id="CAI5775834.1"/>
    </source>
</evidence>
<keyword evidence="1" id="KW-0472">Membrane</keyword>
<reference evidence="2" key="1">
    <citation type="submission" date="2022-12" db="EMBL/GenBank/DDBJ databases">
        <authorList>
            <person name="Alioto T."/>
            <person name="Alioto T."/>
            <person name="Gomez Garrido J."/>
        </authorList>
    </citation>
    <scope>NUCLEOTIDE SEQUENCE</scope>
</reference>
<organism evidence="2 3">
    <name type="scientific">Podarcis lilfordi</name>
    <name type="common">Lilford's wall lizard</name>
    <dbReference type="NCBI Taxonomy" id="74358"/>
    <lineage>
        <taxon>Eukaryota</taxon>
        <taxon>Metazoa</taxon>
        <taxon>Chordata</taxon>
        <taxon>Craniata</taxon>
        <taxon>Vertebrata</taxon>
        <taxon>Euteleostomi</taxon>
        <taxon>Lepidosauria</taxon>
        <taxon>Squamata</taxon>
        <taxon>Bifurcata</taxon>
        <taxon>Unidentata</taxon>
        <taxon>Episquamata</taxon>
        <taxon>Laterata</taxon>
        <taxon>Lacertibaenia</taxon>
        <taxon>Lacertidae</taxon>
        <taxon>Podarcis</taxon>
    </lineage>
</organism>
<feature type="transmembrane region" description="Helical" evidence="1">
    <location>
        <begin position="45"/>
        <end position="69"/>
    </location>
</feature>
<dbReference type="EMBL" id="OX395130">
    <property type="protein sequence ID" value="CAI5775834.1"/>
    <property type="molecule type" value="Genomic_DNA"/>
</dbReference>
<proteinExistence type="predicted"/>
<keyword evidence="1" id="KW-1133">Transmembrane helix</keyword>
<name>A0AA35KE91_9SAUR</name>
<keyword evidence="3" id="KW-1185">Reference proteome</keyword>
<protein>
    <submittedName>
        <fullName evidence="2">Uncharacterized protein</fullName>
    </submittedName>
</protein>
<dbReference type="AlphaFoldDB" id="A0AA35KE91"/>
<sequence length="96" mass="10618">MPFQTLVLKKCLPSKDYPRTLCTTLELMRALMDLPFPVDAPAPPVIYGIYVGYIGDANLLMLNTLIAVMDDTNRRAIQKEELGSCEESNASSHVTS</sequence>
<gene>
    <name evidence="2" type="ORF">PODLI_1B004224</name>
</gene>
<keyword evidence="1" id="KW-0812">Transmembrane</keyword>
<accession>A0AA35KE91</accession>